<accession>A0A3P7IEG4</accession>
<feature type="transmembrane region" description="Helical" evidence="2">
    <location>
        <begin position="24"/>
        <end position="48"/>
    </location>
</feature>
<proteinExistence type="predicted"/>
<sequence>MDATGVLGSVICLTLRLPTSHHTIYCALLLTLLHFLAFIAAMCMNYYYGGTIAHLIEVSKALGYQPDVSKLPVGTIITTERSTSYKWKGNVQPGGIVIGSGMESMTDSVTLKAPTKEAVKRDSKFIRHVMVDAVRAKLKRGGKVVAARKKVSAERRALEKKNGKAHVSKHRSPEGQPPKKLVGIETSGQDESELETITFNSLLEVRSFSSHLLFEIISCFFIEKD</sequence>
<keyword evidence="2" id="KW-1133">Transmembrane helix</keyword>
<organism evidence="3 4">
    <name type="scientific">Strongylus vulgaris</name>
    <name type="common">Blood worm</name>
    <dbReference type="NCBI Taxonomy" id="40348"/>
    <lineage>
        <taxon>Eukaryota</taxon>
        <taxon>Metazoa</taxon>
        <taxon>Ecdysozoa</taxon>
        <taxon>Nematoda</taxon>
        <taxon>Chromadorea</taxon>
        <taxon>Rhabditida</taxon>
        <taxon>Rhabditina</taxon>
        <taxon>Rhabditomorpha</taxon>
        <taxon>Strongyloidea</taxon>
        <taxon>Strongylidae</taxon>
        <taxon>Strongylus</taxon>
    </lineage>
</organism>
<evidence type="ECO:0000256" key="1">
    <source>
        <dbReference type="SAM" id="MobiDB-lite"/>
    </source>
</evidence>
<name>A0A3P7IEG4_STRVU</name>
<evidence type="ECO:0000313" key="3">
    <source>
        <dbReference type="EMBL" id="VDM66303.1"/>
    </source>
</evidence>
<keyword evidence="2" id="KW-0812">Transmembrane</keyword>
<dbReference type="EMBL" id="UYYB01002524">
    <property type="protein sequence ID" value="VDM66303.1"/>
    <property type="molecule type" value="Genomic_DNA"/>
</dbReference>
<dbReference type="OrthoDB" id="5869723at2759"/>
<keyword evidence="2" id="KW-0472">Membrane</keyword>
<keyword evidence="4" id="KW-1185">Reference proteome</keyword>
<feature type="region of interest" description="Disordered" evidence="1">
    <location>
        <begin position="155"/>
        <end position="181"/>
    </location>
</feature>
<evidence type="ECO:0000313" key="4">
    <source>
        <dbReference type="Proteomes" id="UP000270094"/>
    </source>
</evidence>
<dbReference type="Proteomes" id="UP000270094">
    <property type="component" value="Unassembled WGS sequence"/>
</dbReference>
<protein>
    <submittedName>
        <fullName evidence="3">Uncharacterized protein</fullName>
    </submittedName>
</protein>
<evidence type="ECO:0000256" key="2">
    <source>
        <dbReference type="SAM" id="Phobius"/>
    </source>
</evidence>
<gene>
    <name evidence="3" type="ORF">SVUK_LOCUS1301</name>
</gene>
<reference evidence="3 4" key="1">
    <citation type="submission" date="2018-11" db="EMBL/GenBank/DDBJ databases">
        <authorList>
            <consortium name="Pathogen Informatics"/>
        </authorList>
    </citation>
    <scope>NUCLEOTIDE SEQUENCE [LARGE SCALE GENOMIC DNA]</scope>
</reference>
<dbReference type="AlphaFoldDB" id="A0A3P7IEG4"/>